<dbReference type="AlphaFoldDB" id="A0A8S1GU64"/>
<comment type="caution">
    <text evidence="1">The sequence shown here is derived from an EMBL/GenBank/DDBJ whole genome shotgun (WGS) entry which is preliminary data.</text>
</comment>
<name>A0A8S1GU64_9PELO</name>
<reference evidence="1" key="1">
    <citation type="submission" date="2020-10" db="EMBL/GenBank/DDBJ databases">
        <authorList>
            <person name="Kikuchi T."/>
        </authorList>
    </citation>
    <scope>NUCLEOTIDE SEQUENCE</scope>
    <source>
        <strain evidence="1">NKZ352</strain>
    </source>
</reference>
<sequence>MNTQKDYAFKSIDYTFDFFFAKGGTGYGRRDPEGGGKPGRVPVAQSECVSMPIRGWQQREFQRLKLEMKIHCPSRIFGEF</sequence>
<evidence type="ECO:0000313" key="2">
    <source>
        <dbReference type="Proteomes" id="UP000835052"/>
    </source>
</evidence>
<accession>A0A8S1GU64</accession>
<gene>
    <name evidence="1" type="ORF">CAUJ_LOCUS3026</name>
</gene>
<protein>
    <submittedName>
        <fullName evidence="1">Uncharacterized protein</fullName>
    </submittedName>
</protein>
<evidence type="ECO:0000313" key="1">
    <source>
        <dbReference type="EMBL" id="CAD6187107.1"/>
    </source>
</evidence>
<organism evidence="1 2">
    <name type="scientific">Caenorhabditis auriculariae</name>
    <dbReference type="NCBI Taxonomy" id="2777116"/>
    <lineage>
        <taxon>Eukaryota</taxon>
        <taxon>Metazoa</taxon>
        <taxon>Ecdysozoa</taxon>
        <taxon>Nematoda</taxon>
        <taxon>Chromadorea</taxon>
        <taxon>Rhabditida</taxon>
        <taxon>Rhabditina</taxon>
        <taxon>Rhabditomorpha</taxon>
        <taxon>Rhabditoidea</taxon>
        <taxon>Rhabditidae</taxon>
        <taxon>Peloderinae</taxon>
        <taxon>Caenorhabditis</taxon>
    </lineage>
</organism>
<keyword evidence="2" id="KW-1185">Reference proteome</keyword>
<proteinExistence type="predicted"/>
<dbReference type="Proteomes" id="UP000835052">
    <property type="component" value="Unassembled WGS sequence"/>
</dbReference>
<dbReference type="EMBL" id="CAJGYM010000005">
    <property type="protein sequence ID" value="CAD6187107.1"/>
    <property type="molecule type" value="Genomic_DNA"/>
</dbReference>